<keyword evidence="12" id="KW-0472">Membrane</keyword>
<dbReference type="InterPro" id="IPR002401">
    <property type="entry name" value="Cyt_P450_E_grp-I"/>
</dbReference>
<protein>
    <submittedName>
        <fullName evidence="16">Cytochrome P450</fullName>
    </submittedName>
</protein>
<dbReference type="Proteomes" id="UP000807025">
    <property type="component" value="Unassembled WGS sequence"/>
</dbReference>
<keyword evidence="9 15" id="KW-0560">Oxidoreductase</keyword>
<keyword evidence="11 15" id="KW-0503">Monooxygenase</keyword>
<evidence type="ECO:0000256" key="9">
    <source>
        <dbReference type="ARBA" id="ARBA00023002"/>
    </source>
</evidence>
<evidence type="ECO:0000256" key="15">
    <source>
        <dbReference type="RuleBase" id="RU000461"/>
    </source>
</evidence>
<keyword evidence="7 14" id="KW-0479">Metal-binding</keyword>
<dbReference type="InterPro" id="IPR036396">
    <property type="entry name" value="Cyt_P450_sf"/>
</dbReference>
<keyword evidence="6" id="KW-0812">Transmembrane</keyword>
<dbReference type="SUPFAM" id="SSF48264">
    <property type="entry name" value="Cytochrome P450"/>
    <property type="match status" value="1"/>
</dbReference>
<evidence type="ECO:0000256" key="12">
    <source>
        <dbReference type="ARBA" id="ARBA00023136"/>
    </source>
</evidence>
<dbReference type="Pfam" id="PF00067">
    <property type="entry name" value="p450"/>
    <property type="match status" value="1"/>
</dbReference>
<organism evidence="16 17">
    <name type="scientific">Pleurotus eryngii</name>
    <name type="common">Boletus of the steppes</name>
    <dbReference type="NCBI Taxonomy" id="5323"/>
    <lineage>
        <taxon>Eukaryota</taxon>
        <taxon>Fungi</taxon>
        <taxon>Dikarya</taxon>
        <taxon>Basidiomycota</taxon>
        <taxon>Agaricomycotina</taxon>
        <taxon>Agaricomycetes</taxon>
        <taxon>Agaricomycetidae</taxon>
        <taxon>Agaricales</taxon>
        <taxon>Pleurotineae</taxon>
        <taxon>Pleurotaceae</taxon>
        <taxon>Pleurotus</taxon>
    </lineage>
</organism>
<evidence type="ECO:0000256" key="11">
    <source>
        <dbReference type="ARBA" id="ARBA00023033"/>
    </source>
</evidence>
<dbReference type="OrthoDB" id="1103324at2759"/>
<evidence type="ECO:0000256" key="8">
    <source>
        <dbReference type="ARBA" id="ARBA00022989"/>
    </source>
</evidence>
<dbReference type="InterPro" id="IPR017972">
    <property type="entry name" value="Cyt_P450_CS"/>
</dbReference>
<keyword evidence="5 14" id="KW-0349">Heme</keyword>
<dbReference type="InterPro" id="IPR001128">
    <property type="entry name" value="Cyt_P450"/>
</dbReference>
<evidence type="ECO:0000256" key="7">
    <source>
        <dbReference type="ARBA" id="ARBA00022723"/>
    </source>
</evidence>
<comment type="pathway">
    <text evidence="3">Secondary metabolite biosynthesis.</text>
</comment>
<keyword evidence="10 14" id="KW-0408">Iron</keyword>
<evidence type="ECO:0000256" key="14">
    <source>
        <dbReference type="PIRSR" id="PIRSR602401-1"/>
    </source>
</evidence>
<dbReference type="PANTHER" id="PTHR46300">
    <property type="entry name" value="P450, PUTATIVE (EUROFUNG)-RELATED-RELATED"/>
    <property type="match status" value="1"/>
</dbReference>
<reference evidence="16" key="1">
    <citation type="submission" date="2020-11" db="EMBL/GenBank/DDBJ databases">
        <authorList>
            <consortium name="DOE Joint Genome Institute"/>
            <person name="Ahrendt S."/>
            <person name="Riley R."/>
            <person name="Andreopoulos W."/>
            <person name="Labutti K."/>
            <person name="Pangilinan J."/>
            <person name="Ruiz-Duenas F.J."/>
            <person name="Barrasa J.M."/>
            <person name="Sanchez-Garcia M."/>
            <person name="Camarero S."/>
            <person name="Miyauchi S."/>
            <person name="Serrano A."/>
            <person name="Linde D."/>
            <person name="Babiker R."/>
            <person name="Drula E."/>
            <person name="Ayuso-Fernandez I."/>
            <person name="Pacheco R."/>
            <person name="Padilla G."/>
            <person name="Ferreira P."/>
            <person name="Barriuso J."/>
            <person name="Kellner H."/>
            <person name="Castanera R."/>
            <person name="Alfaro M."/>
            <person name="Ramirez L."/>
            <person name="Pisabarro A.G."/>
            <person name="Kuo A."/>
            <person name="Tritt A."/>
            <person name="Lipzen A."/>
            <person name="He G."/>
            <person name="Yan M."/>
            <person name="Ng V."/>
            <person name="Cullen D."/>
            <person name="Martin F."/>
            <person name="Rosso M.-N."/>
            <person name="Henrissat B."/>
            <person name="Hibbett D."/>
            <person name="Martinez A.T."/>
            <person name="Grigoriev I.V."/>
        </authorList>
    </citation>
    <scope>NUCLEOTIDE SEQUENCE</scope>
    <source>
        <strain evidence="16">ATCC 90797</strain>
    </source>
</reference>
<dbReference type="PRINTS" id="PR00385">
    <property type="entry name" value="P450"/>
</dbReference>
<evidence type="ECO:0000256" key="3">
    <source>
        <dbReference type="ARBA" id="ARBA00005179"/>
    </source>
</evidence>
<evidence type="ECO:0000313" key="17">
    <source>
        <dbReference type="Proteomes" id="UP000807025"/>
    </source>
</evidence>
<comment type="similarity">
    <text evidence="4 15">Belongs to the cytochrome P450 family.</text>
</comment>
<dbReference type="AlphaFoldDB" id="A0A9P6D6C5"/>
<evidence type="ECO:0000256" key="13">
    <source>
        <dbReference type="ARBA" id="ARBA00023180"/>
    </source>
</evidence>
<dbReference type="GO" id="GO:0016705">
    <property type="term" value="F:oxidoreductase activity, acting on paired donors, with incorporation or reduction of molecular oxygen"/>
    <property type="evidence" value="ECO:0007669"/>
    <property type="project" value="InterPro"/>
</dbReference>
<dbReference type="GO" id="GO:0005506">
    <property type="term" value="F:iron ion binding"/>
    <property type="evidence" value="ECO:0007669"/>
    <property type="project" value="InterPro"/>
</dbReference>
<dbReference type="InterPro" id="IPR050364">
    <property type="entry name" value="Cytochrome_P450_fung"/>
</dbReference>
<evidence type="ECO:0000256" key="6">
    <source>
        <dbReference type="ARBA" id="ARBA00022692"/>
    </source>
</evidence>
<comment type="cofactor">
    <cofactor evidence="1 14">
        <name>heme</name>
        <dbReference type="ChEBI" id="CHEBI:30413"/>
    </cofactor>
</comment>
<comment type="caution">
    <text evidence="16">The sequence shown here is derived from an EMBL/GenBank/DDBJ whole genome shotgun (WGS) entry which is preliminary data.</text>
</comment>
<keyword evidence="17" id="KW-1185">Reference proteome</keyword>
<evidence type="ECO:0000256" key="10">
    <source>
        <dbReference type="ARBA" id="ARBA00023004"/>
    </source>
</evidence>
<evidence type="ECO:0000256" key="4">
    <source>
        <dbReference type="ARBA" id="ARBA00010617"/>
    </source>
</evidence>
<dbReference type="PRINTS" id="PR00463">
    <property type="entry name" value="EP450I"/>
</dbReference>
<evidence type="ECO:0000313" key="16">
    <source>
        <dbReference type="EMBL" id="KAF9492847.1"/>
    </source>
</evidence>
<feature type="binding site" description="axial binding residue" evidence="14">
    <location>
        <position position="295"/>
    </location>
    <ligand>
        <name>heme</name>
        <dbReference type="ChEBI" id="CHEBI:30413"/>
    </ligand>
    <ligandPart>
        <name>Fe</name>
        <dbReference type="ChEBI" id="CHEBI:18248"/>
    </ligandPart>
</feature>
<dbReference type="PANTHER" id="PTHR46300:SF2">
    <property type="entry name" value="CYTOCHROME P450 MONOOXYGENASE ALNH-RELATED"/>
    <property type="match status" value="1"/>
</dbReference>
<evidence type="ECO:0000256" key="2">
    <source>
        <dbReference type="ARBA" id="ARBA00004167"/>
    </source>
</evidence>
<dbReference type="EMBL" id="MU154594">
    <property type="protein sequence ID" value="KAF9492847.1"/>
    <property type="molecule type" value="Genomic_DNA"/>
</dbReference>
<dbReference type="Gene3D" id="1.10.630.10">
    <property type="entry name" value="Cytochrome P450"/>
    <property type="match status" value="1"/>
</dbReference>
<accession>A0A9P6D6C5</accession>
<gene>
    <name evidence="16" type="ORF">BDN71DRAFT_1591402</name>
</gene>
<evidence type="ECO:0000256" key="5">
    <source>
        <dbReference type="ARBA" id="ARBA00022617"/>
    </source>
</evidence>
<dbReference type="GO" id="GO:0020037">
    <property type="term" value="F:heme binding"/>
    <property type="evidence" value="ECO:0007669"/>
    <property type="project" value="InterPro"/>
</dbReference>
<dbReference type="PROSITE" id="PS00086">
    <property type="entry name" value="CYTOCHROME_P450"/>
    <property type="match status" value="1"/>
</dbReference>
<keyword evidence="13" id="KW-0325">Glycoprotein</keyword>
<sequence length="499" mass="56316">MRRASGQLLNNDSMQCLSEYQRAEATQLMWDICQDRSNLFEHIRRYMTSFMLGVLYGSRGPSLSSPDVADFMDVHPKFMAILEIDTAPPVDIFPVLKLEQLFDRLLSKVENRLESGQQNGALLEEAILHEREWGLISRDHLLHLGGTLLEGSDTCSAALQNAVYTLTIFPEIQRKLHAELNDVVGRDRVPEWDNLLNLPYLKAFIEECNRYRPVGPLGLPHAMSKDEVIDSYLYPKDAVIFTNIYGMFHDERYFDHPEEFIPERFLERPFGIKKGVDDDPARRLNMLFGAGRRVCPGIVLAKATLEINIANFAWGFEFLPLVDAISGKGVYPSLDTYAPGITATPQAFPVRIIPRSEEHIRTIQAQFESLQIALSRMYNSQPNLLDHQQLRNVQFTTTNILIEAFAAGNLFTLNDETLQRRAENHLGWVSNSLDSAQARVVIAQTRCLVLVTSCPLSLAAADIHPLPVKTHIDKAAASTTIRFAVLGVALEPIRQYLQT</sequence>
<dbReference type="GO" id="GO:0016020">
    <property type="term" value="C:membrane"/>
    <property type="evidence" value="ECO:0007669"/>
    <property type="project" value="UniProtKB-SubCell"/>
</dbReference>
<keyword evidence="8" id="KW-1133">Transmembrane helix</keyword>
<comment type="subcellular location">
    <subcellularLocation>
        <location evidence="2">Membrane</location>
        <topology evidence="2">Single-pass membrane protein</topology>
    </subcellularLocation>
</comment>
<name>A0A9P6D6C5_PLEER</name>
<dbReference type="GO" id="GO:0004497">
    <property type="term" value="F:monooxygenase activity"/>
    <property type="evidence" value="ECO:0007669"/>
    <property type="project" value="UniProtKB-KW"/>
</dbReference>
<evidence type="ECO:0000256" key="1">
    <source>
        <dbReference type="ARBA" id="ARBA00001971"/>
    </source>
</evidence>
<proteinExistence type="inferred from homology"/>